<feature type="binding site" evidence="7">
    <location>
        <position position="214"/>
    </location>
    <ligand>
        <name>substrate</name>
    </ligand>
</feature>
<feature type="binding site" evidence="7">
    <location>
        <position position="145"/>
    </location>
    <ligand>
        <name>substrate</name>
    </ligand>
</feature>
<proteinExistence type="inferred from homology"/>
<evidence type="ECO:0000256" key="6">
    <source>
        <dbReference type="ARBA" id="ARBA00050112"/>
    </source>
</evidence>
<evidence type="ECO:0000256" key="5">
    <source>
        <dbReference type="ARBA" id="ARBA00022785"/>
    </source>
</evidence>
<evidence type="ECO:0000256" key="2">
    <source>
        <dbReference type="ARBA" id="ARBA00022676"/>
    </source>
</evidence>
<keyword evidence="10" id="KW-1185">Reference proteome</keyword>
<evidence type="ECO:0000256" key="4">
    <source>
        <dbReference type="ARBA" id="ARBA00022694"/>
    </source>
</evidence>
<evidence type="ECO:0000256" key="3">
    <source>
        <dbReference type="ARBA" id="ARBA00022679"/>
    </source>
</evidence>
<evidence type="ECO:0000313" key="9">
    <source>
        <dbReference type="EMBL" id="SHI51771.1"/>
    </source>
</evidence>
<gene>
    <name evidence="7" type="primary">tgt</name>
    <name evidence="9" type="ORF">SAMN02745165_00287</name>
</gene>
<organism evidence="9 10">
    <name type="scientific">Malonomonas rubra DSM 5091</name>
    <dbReference type="NCBI Taxonomy" id="1122189"/>
    <lineage>
        <taxon>Bacteria</taxon>
        <taxon>Pseudomonadati</taxon>
        <taxon>Thermodesulfobacteriota</taxon>
        <taxon>Desulfuromonadia</taxon>
        <taxon>Desulfuromonadales</taxon>
        <taxon>Geopsychrobacteraceae</taxon>
        <taxon>Malonomonas</taxon>
    </lineage>
</organism>
<dbReference type="NCBIfam" id="TIGR00449">
    <property type="entry name" value="tgt_general"/>
    <property type="match status" value="1"/>
</dbReference>
<feature type="active site" description="Nucleophile" evidence="7">
    <location>
        <position position="264"/>
    </location>
</feature>
<dbReference type="GO" id="GO:0008616">
    <property type="term" value="P:tRNA queuosine(34) biosynthetic process"/>
    <property type="evidence" value="ECO:0007669"/>
    <property type="project" value="UniProtKB-UniRule"/>
</dbReference>
<name>A0A1M6BSW5_MALRU</name>
<comment type="subunit">
    <text evidence="7">Homodimer. Within each dimer, one monomer is responsible for RNA recognition and catalysis, while the other monomer binds to the replacement base PreQ1.</text>
</comment>
<feature type="binding site" evidence="7">
    <location>
        <position position="333"/>
    </location>
    <ligand>
        <name>Zn(2+)</name>
        <dbReference type="ChEBI" id="CHEBI:29105"/>
    </ligand>
</feature>
<dbReference type="PANTHER" id="PTHR46499">
    <property type="entry name" value="QUEUINE TRNA-RIBOSYLTRANSFERASE"/>
    <property type="match status" value="1"/>
</dbReference>
<dbReference type="InterPro" id="IPR050076">
    <property type="entry name" value="ArchSynthase1/Queuine_TRR"/>
</dbReference>
<feature type="domain" description="tRNA-guanine(15) transglycosylase-like" evidence="8">
    <location>
        <begin position="14"/>
        <end position="366"/>
    </location>
</feature>
<dbReference type="GO" id="GO:0046872">
    <property type="term" value="F:metal ion binding"/>
    <property type="evidence" value="ECO:0007669"/>
    <property type="project" value="UniProtKB-KW"/>
</dbReference>
<comment type="pathway">
    <text evidence="1 7">tRNA modification; tRNA-queuosine biosynthesis.</text>
</comment>
<protein>
    <recommendedName>
        <fullName evidence="7">Queuine tRNA-ribosyltransferase</fullName>
        <ecNumber evidence="7">2.4.2.29</ecNumber>
    </recommendedName>
    <alternativeName>
        <fullName evidence="7">Guanine insertion enzyme</fullName>
    </alternativeName>
    <alternativeName>
        <fullName evidence="7">tRNA-guanine transglycosylase</fullName>
    </alternativeName>
</protein>
<feature type="active site" description="Proton acceptor" evidence="7">
    <location>
        <position position="92"/>
    </location>
</feature>
<dbReference type="Pfam" id="PF01702">
    <property type="entry name" value="TGT"/>
    <property type="match status" value="1"/>
</dbReference>
<dbReference type="Proteomes" id="UP000184171">
    <property type="component" value="Unassembled WGS sequence"/>
</dbReference>
<dbReference type="InterPro" id="IPR036511">
    <property type="entry name" value="TGT-like_sf"/>
</dbReference>
<keyword evidence="7" id="KW-0862">Zinc</keyword>
<feature type="binding site" evidence="7">
    <location>
        <position position="302"/>
    </location>
    <ligand>
        <name>Zn(2+)</name>
        <dbReference type="ChEBI" id="CHEBI:29105"/>
    </ligand>
</feature>
<evidence type="ECO:0000259" key="8">
    <source>
        <dbReference type="Pfam" id="PF01702"/>
    </source>
</evidence>
<dbReference type="InterPro" id="IPR004803">
    <property type="entry name" value="TGT"/>
</dbReference>
<sequence length="378" mass="42722">MFQFTLLKEDPKSRARRGRLETPHGTIETPIFMPVGTHGALKAMTPAQVEETEAQIILSNTYHLHLKPGEGLVKKAGGLHKFMNWDKPILTDSGGFQVFSLPKKRIAEDGVHFRHELTGEEIFLGPKEAMQIENDLGADIMMAFDECIPYPASHDYSAKSIKKTIRWAEACLKHHSREDQALFGIVQGSVYEDLRRICAEELTAMDFPGYAIGGVSVGEGLELLKKVVDFTEPHMPKHKPRYLMGVGLPEDILESIERGMDMFDCVIPTRYARSATLFTRRGKIRLTNKNFRRDFFPVDPSCDCYCCRNFTRAYLHHLYNANEILSATLAAIHNVRFYLNMVAGARKAIEAGDYPAYKNEFLAEYKSGEKGGGKKKKR</sequence>
<dbReference type="PANTHER" id="PTHR46499:SF1">
    <property type="entry name" value="QUEUINE TRNA-RIBOSYLTRANSFERASE"/>
    <property type="match status" value="1"/>
</dbReference>
<evidence type="ECO:0000256" key="1">
    <source>
        <dbReference type="ARBA" id="ARBA00004691"/>
    </source>
</evidence>
<keyword evidence="5 7" id="KW-0671">Queuosine biosynthesis</keyword>
<feature type="binding site" evidence="7">
    <location>
        <position position="187"/>
    </location>
    <ligand>
        <name>substrate</name>
    </ligand>
</feature>
<dbReference type="FunFam" id="3.20.20.105:FF:000001">
    <property type="entry name" value="Queuine tRNA-ribosyltransferase"/>
    <property type="match status" value="1"/>
</dbReference>
<feature type="binding site" evidence="7">
    <location>
        <position position="304"/>
    </location>
    <ligand>
        <name>Zn(2+)</name>
        <dbReference type="ChEBI" id="CHEBI:29105"/>
    </ligand>
</feature>
<dbReference type="STRING" id="1122189.SAMN02745165_00287"/>
<dbReference type="OrthoDB" id="9805417at2"/>
<dbReference type="AlphaFoldDB" id="A0A1M6BSW5"/>
<dbReference type="GO" id="GO:0008479">
    <property type="term" value="F:tRNA-guanosine(34) queuine transglycosylase activity"/>
    <property type="evidence" value="ECO:0007669"/>
    <property type="project" value="UniProtKB-UniRule"/>
</dbReference>
<feature type="binding site" evidence="7">
    <location>
        <begin position="92"/>
        <end position="96"/>
    </location>
    <ligand>
        <name>substrate</name>
    </ligand>
</feature>
<dbReference type="NCBIfam" id="TIGR00430">
    <property type="entry name" value="Q_tRNA_tgt"/>
    <property type="match status" value="1"/>
</dbReference>
<keyword evidence="2 7" id="KW-0328">Glycosyltransferase</keyword>
<keyword evidence="3 7" id="KW-0808">Transferase</keyword>
<dbReference type="Gene3D" id="3.20.20.105">
    <property type="entry name" value="Queuine tRNA-ribosyltransferase-like"/>
    <property type="match status" value="1"/>
</dbReference>
<reference evidence="9 10" key="1">
    <citation type="submission" date="2016-11" db="EMBL/GenBank/DDBJ databases">
        <authorList>
            <person name="Jaros S."/>
            <person name="Januszkiewicz K."/>
            <person name="Wedrychowicz H."/>
        </authorList>
    </citation>
    <scope>NUCLEOTIDE SEQUENCE [LARGE SCALE GENOMIC DNA]</scope>
    <source>
        <strain evidence="9 10">DSM 5091</strain>
    </source>
</reference>
<keyword evidence="7" id="KW-0479">Metal-binding</keyword>
<comment type="catalytic activity">
    <reaction evidence="6 7">
        <text>7-aminomethyl-7-carbaguanine + guanosine(34) in tRNA = 7-aminomethyl-7-carbaguanosine(34) in tRNA + guanine</text>
        <dbReference type="Rhea" id="RHEA:24104"/>
        <dbReference type="Rhea" id="RHEA-COMP:10341"/>
        <dbReference type="Rhea" id="RHEA-COMP:10342"/>
        <dbReference type="ChEBI" id="CHEBI:16235"/>
        <dbReference type="ChEBI" id="CHEBI:58703"/>
        <dbReference type="ChEBI" id="CHEBI:74269"/>
        <dbReference type="ChEBI" id="CHEBI:82833"/>
        <dbReference type="EC" id="2.4.2.29"/>
    </reaction>
</comment>
<accession>A0A1M6BSW5</accession>
<dbReference type="RefSeq" id="WP_072904962.1">
    <property type="nucleotide sequence ID" value="NZ_FQZT01000001.1"/>
</dbReference>
<evidence type="ECO:0000313" key="10">
    <source>
        <dbReference type="Proteomes" id="UP000184171"/>
    </source>
</evidence>
<keyword evidence="4 7" id="KW-0819">tRNA processing</keyword>
<dbReference type="EC" id="2.4.2.29" evidence="7"/>
<dbReference type="InterPro" id="IPR002616">
    <property type="entry name" value="tRNA_ribo_trans-like"/>
</dbReference>
<feature type="region of interest" description="RNA binding" evidence="7">
    <location>
        <begin position="245"/>
        <end position="251"/>
    </location>
</feature>
<feature type="binding site" evidence="7">
    <location>
        <position position="307"/>
    </location>
    <ligand>
        <name>Zn(2+)</name>
        <dbReference type="ChEBI" id="CHEBI:29105"/>
    </ligand>
</feature>
<evidence type="ECO:0000256" key="7">
    <source>
        <dbReference type="HAMAP-Rule" id="MF_00168"/>
    </source>
</evidence>
<feature type="region of interest" description="RNA binding; important for wobble base 34 recognition" evidence="7">
    <location>
        <begin position="269"/>
        <end position="273"/>
    </location>
</feature>
<comment type="function">
    <text evidence="7">Catalyzes the base-exchange of a guanine (G) residue with the queuine precursor 7-aminomethyl-7-deazaguanine (PreQ1) at position 34 (anticodon wobble position) in tRNAs with GU(N) anticodons (tRNA-Asp, -Asn, -His and -Tyr). Catalysis occurs through a double-displacement mechanism. The nucleophile active site attacks the C1' of nucleotide 34 to detach the guanine base from the RNA, forming a covalent enzyme-RNA intermediate. The proton acceptor active site deprotonates the incoming PreQ1, allowing a nucleophilic attack on the C1' of the ribose to form the product. After dissociation, two additional enzymatic reactions on the tRNA convert PreQ1 to queuine (Q), resulting in the hypermodified nucleoside queuosine (7-(((4,5-cis-dihydroxy-2-cyclopenten-1-yl)amino)methyl)-7-deazaguanosine).</text>
</comment>
<dbReference type="UniPathway" id="UPA00392"/>
<comment type="cofactor">
    <cofactor evidence="7">
        <name>Zn(2+)</name>
        <dbReference type="ChEBI" id="CHEBI:29105"/>
    </cofactor>
    <text evidence="7">Binds 1 zinc ion per subunit.</text>
</comment>
<dbReference type="SUPFAM" id="SSF51713">
    <property type="entry name" value="tRNA-guanine transglycosylase"/>
    <property type="match status" value="1"/>
</dbReference>
<dbReference type="EMBL" id="FQZT01000001">
    <property type="protein sequence ID" value="SHI51771.1"/>
    <property type="molecule type" value="Genomic_DNA"/>
</dbReference>
<comment type="similarity">
    <text evidence="7">Belongs to the queuine tRNA-ribosyltransferase family.</text>
</comment>
<dbReference type="HAMAP" id="MF_00168">
    <property type="entry name" value="Q_tRNA_Tgt"/>
    <property type="match status" value="1"/>
</dbReference>
<dbReference type="GO" id="GO:0005829">
    <property type="term" value="C:cytosol"/>
    <property type="evidence" value="ECO:0007669"/>
    <property type="project" value="TreeGrafter"/>
</dbReference>